<dbReference type="GO" id="GO:0006335">
    <property type="term" value="P:DNA replication-dependent chromatin assembly"/>
    <property type="evidence" value="ECO:0007669"/>
    <property type="project" value="InterPro"/>
</dbReference>
<keyword evidence="5" id="KW-0227">DNA damage</keyword>
<feature type="compositionally biased region" description="Polar residues" evidence="10">
    <location>
        <begin position="433"/>
        <end position="443"/>
    </location>
</feature>
<evidence type="ECO:0000256" key="8">
    <source>
        <dbReference type="ARBA" id="ARBA00023242"/>
    </source>
</evidence>
<dbReference type="Ensembl" id="ENSOMYT00000033538.2">
    <property type="protein sequence ID" value="ENSOMYP00000030767.2"/>
    <property type="gene ID" value="ENSOMYG00000014428.2"/>
</dbReference>
<keyword evidence="14" id="KW-1185">Reference proteome</keyword>
<dbReference type="PROSITE" id="PS50082">
    <property type="entry name" value="WD_REPEATS_2"/>
    <property type="match status" value="3"/>
</dbReference>
<dbReference type="PROSITE" id="PS50294">
    <property type="entry name" value="WD_REPEATS_REGION"/>
    <property type="match status" value="2"/>
</dbReference>
<keyword evidence="7" id="KW-0234">DNA repair</keyword>
<dbReference type="InterPro" id="IPR055410">
    <property type="entry name" value="Beta-prop_CAF1B_HIR1"/>
</dbReference>
<dbReference type="FunFam" id="2.130.10.10:FF:000852">
    <property type="entry name" value="Chromatin assembly factor 1 subunit B"/>
    <property type="match status" value="1"/>
</dbReference>
<organism evidence="13 14">
    <name type="scientific">Oncorhynchus mykiss</name>
    <name type="common">Rainbow trout</name>
    <name type="synonym">Salmo gairdneri</name>
    <dbReference type="NCBI Taxonomy" id="8022"/>
    <lineage>
        <taxon>Eukaryota</taxon>
        <taxon>Metazoa</taxon>
        <taxon>Chordata</taxon>
        <taxon>Craniata</taxon>
        <taxon>Vertebrata</taxon>
        <taxon>Euteleostomi</taxon>
        <taxon>Actinopterygii</taxon>
        <taxon>Neopterygii</taxon>
        <taxon>Teleostei</taxon>
        <taxon>Protacanthopterygii</taxon>
        <taxon>Salmoniformes</taxon>
        <taxon>Salmonidae</taxon>
        <taxon>Salmoninae</taxon>
        <taxon>Oncorhynchus</taxon>
    </lineage>
</organism>
<comment type="similarity">
    <text evidence="2">Belongs to the WD repeat HIR1 family.</text>
</comment>
<dbReference type="InterPro" id="IPR019775">
    <property type="entry name" value="WD40_repeat_CS"/>
</dbReference>
<reference evidence="13" key="3">
    <citation type="submission" date="2025-09" db="UniProtKB">
        <authorList>
            <consortium name="Ensembl"/>
        </authorList>
    </citation>
    <scope>IDENTIFICATION</scope>
</reference>
<keyword evidence="3 9" id="KW-0853">WD repeat</keyword>
<dbReference type="PROSITE" id="PS00678">
    <property type="entry name" value="WD_REPEATS_1"/>
    <property type="match status" value="1"/>
</dbReference>
<sequence>MKVITCEIAWHNKEPVYSLDFQHNSEGRIHRLATAGVDTTVRLWRVEMGPDGKAVVDFLSNLARHTKAVNVVRFCPNSELLASGGDDSAILLWKLNDNKEPEQAPSFQEEEDSQLNKESWSVVKTLRGHIEDVYDISWTRDGNFMVSGSVDNTAIMWDVTKGQKLCIFNDHKSYVQGVTWDPLGQYVATLSCDRVMRVYSTQSRRKVYSVSKMSSGSAAEGEVKQYRMFHDDSMRSFFRRLTFTPDGSFLLAPGKRTHTHTHALTQKQPIAHLPCPAKATLAVRCCPVYFELRTKKGEDGSAQPLPNTFGLPYRLVFAVASEDSIFLYDTQQTLPFGYVSNIHYHTLSDLTWSRDGSFLAVSSTDGYCSFLSFSPGELGTPLKEPPVLEVVTPGNGLEKKGKKVATARTVSPVPKTTESTAPIHPTPKEAPSTPISSLTSPGTPLTPGGEEKKNPGRAKTQPRRITLNTLEGWGKPSTPKAAAASPLKTTTTPCLTPKAQCSSGKTLGPSTPKASTSPKGPAPRRISLTPVISRSPAAFSTHSSTEKAKHERPSPPTDPVCQPPESKRTKTNTLAGKTGVAPASGSTPKP</sequence>
<feature type="domain" description="CAF1B/HIR1 beta-propeller" evidence="12">
    <location>
        <begin position="1"/>
        <end position="378"/>
    </location>
</feature>
<dbReference type="SMART" id="SM00320">
    <property type="entry name" value="WD40"/>
    <property type="match status" value="6"/>
</dbReference>
<dbReference type="GO" id="GO:0005634">
    <property type="term" value="C:nucleus"/>
    <property type="evidence" value="ECO:0007669"/>
    <property type="project" value="UniProtKB-SubCell"/>
</dbReference>
<reference evidence="13" key="2">
    <citation type="submission" date="2025-08" db="UniProtKB">
        <authorList>
            <consortium name="Ensembl"/>
        </authorList>
    </citation>
    <scope>IDENTIFICATION</scope>
</reference>
<dbReference type="GO" id="GO:0033186">
    <property type="term" value="C:CAF-1 complex"/>
    <property type="evidence" value="ECO:0007669"/>
    <property type="project" value="TreeGrafter"/>
</dbReference>
<keyword evidence="6" id="KW-0156">Chromatin regulator</keyword>
<feature type="compositionally biased region" description="Low complexity" evidence="10">
    <location>
        <begin position="475"/>
        <end position="498"/>
    </location>
</feature>
<dbReference type="PANTHER" id="PTHR15271:SF4">
    <property type="entry name" value="CHROMATIN ASSEMBLY FACTOR 1 SUBUNIT B"/>
    <property type="match status" value="1"/>
</dbReference>
<dbReference type="InterPro" id="IPR001680">
    <property type="entry name" value="WD40_rpt"/>
</dbReference>
<dbReference type="InterPro" id="IPR036322">
    <property type="entry name" value="WD40_repeat_dom_sf"/>
</dbReference>
<dbReference type="PANTHER" id="PTHR15271">
    <property type="entry name" value="CHROMATIN ASSEMBLY FACTOR 1 SUBUNIT B"/>
    <property type="match status" value="1"/>
</dbReference>
<evidence type="ECO:0000313" key="14">
    <source>
        <dbReference type="Proteomes" id="UP000694395"/>
    </source>
</evidence>
<keyword evidence="8" id="KW-0539">Nucleus</keyword>
<feature type="repeat" description="WD" evidence="9">
    <location>
        <begin position="126"/>
        <end position="167"/>
    </location>
</feature>
<evidence type="ECO:0000313" key="13">
    <source>
        <dbReference type="Ensembl" id="ENSOMYP00000030767.2"/>
    </source>
</evidence>
<evidence type="ECO:0000256" key="6">
    <source>
        <dbReference type="ARBA" id="ARBA00022853"/>
    </source>
</evidence>
<reference evidence="13" key="1">
    <citation type="submission" date="2020-07" db="EMBL/GenBank/DDBJ databases">
        <title>A long reads based de novo assembly of the rainbow trout Arlee double haploid line genome.</title>
        <authorList>
            <person name="Gao G."/>
            <person name="Palti Y."/>
        </authorList>
    </citation>
    <scope>NUCLEOTIDE SEQUENCE [LARGE SCALE GENOMIC DNA]</scope>
</reference>
<evidence type="ECO:0000256" key="9">
    <source>
        <dbReference type="PROSITE-ProRule" id="PRU00221"/>
    </source>
</evidence>
<evidence type="ECO:0000256" key="1">
    <source>
        <dbReference type="ARBA" id="ARBA00004123"/>
    </source>
</evidence>
<evidence type="ECO:0000259" key="12">
    <source>
        <dbReference type="Pfam" id="PF24105"/>
    </source>
</evidence>
<protein>
    <submittedName>
        <fullName evidence="13">Chromatin assembly factor 1, subunit B</fullName>
    </submittedName>
</protein>
<proteinExistence type="inferred from homology"/>
<dbReference type="GO" id="GO:0006281">
    <property type="term" value="P:DNA repair"/>
    <property type="evidence" value="ECO:0007669"/>
    <property type="project" value="UniProtKB-KW"/>
</dbReference>
<evidence type="ECO:0000256" key="2">
    <source>
        <dbReference type="ARBA" id="ARBA00007306"/>
    </source>
</evidence>
<feature type="region of interest" description="Disordered" evidence="10">
    <location>
        <begin position="393"/>
        <end position="590"/>
    </location>
</feature>
<dbReference type="SUPFAM" id="SSF50978">
    <property type="entry name" value="WD40 repeat-like"/>
    <property type="match status" value="1"/>
</dbReference>
<dbReference type="InterPro" id="IPR045145">
    <property type="entry name" value="PTHR15271"/>
</dbReference>
<feature type="domain" description="Chromatin assembly factor 1 subunit B C-terminal" evidence="11">
    <location>
        <begin position="408"/>
        <end position="503"/>
    </location>
</feature>
<feature type="repeat" description="WD" evidence="9">
    <location>
        <begin position="168"/>
        <end position="209"/>
    </location>
</feature>
<evidence type="ECO:0000256" key="7">
    <source>
        <dbReference type="ARBA" id="ARBA00023204"/>
    </source>
</evidence>
<dbReference type="Pfam" id="PF15512">
    <property type="entry name" value="CAF-1_p60_C"/>
    <property type="match status" value="2"/>
</dbReference>
<dbReference type="Gene3D" id="2.130.10.10">
    <property type="entry name" value="YVTN repeat-like/Quinoprotein amine dehydrogenase"/>
    <property type="match status" value="2"/>
</dbReference>
<feature type="compositionally biased region" description="Basic and acidic residues" evidence="10">
    <location>
        <begin position="544"/>
        <end position="553"/>
    </location>
</feature>
<comment type="subcellular location">
    <subcellularLocation>
        <location evidence="1">Nucleus</location>
    </subcellularLocation>
</comment>
<evidence type="ECO:0000256" key="5">
    <source>
        <dbReference type="ARBA" id="ARBA00022763"/>
    </source>
</evidence>
<feature type="domain" description="Chromatin assembly factor 1 subunit B C-terminal" evidence="11">
    <location>
        <begin position="521"/>
        <end position="572"/>
    </location>
</feature>
<dbReference type="InterPro" id="IPR029129">
    <property type="entry name" value="CAF1_p60_C"/>
</dbReference>
<accession>A0A8C7Q2R6</accession>
<dbReference type="AlphaFoldDB" id="A0A8C7Q2R6"/>
<feature type="compositionally biased region" description="Polar residues" evidence="10">
    <location>
        <begin position="499"/>
        <end position="518"/>
    </location>
</feature>
<dbReference type="Pfam" id="PF24105">
    <property type="entry name" value="Beta-prop_CAF1B_HIR1"/>
    <property type="match status" value="1"/>
</dbReference>
<evidence type="ECO:0000259" key="11">
    <source>
        <dbReference type="Pfam" id="PF15512"/>
    </source>
</evidence>
<dbReference type="GeneTree" id="ENSGT00550000074968"/>
<dbReference type="InterPro" id="IPR001632">
    <property type="entry name" value="WD40_G-protein_beta-like"/>
</dbReference>
<evidence type="ECO:0000256" key="3">
    <source>
        <dbReference type="ARBA" id="ARBA00022574"/>
    </source>
</evidence>
<dbReference type="GO" id="GO:0006334">
    <property type="term" value="P:nucleosome assembly"/>
    <property type="evidence" value="ECO:0007669"/>
    <property type="project" value="TreeGrafter"/>
</dbReference>
<dbReference type="Proteomes" id="UP000694395">
    <property type="component" value="Chromosome 3"/>
</dbReference>
<evidence type="ECO:0000256" key="10">
    <source>
        <dbReference type="SAM" id="MobiDB-lite"/>
    </source>
</evidence>
<keyword evidence="4" id="KW-0677">Repeat</keyword>
<evidence type="ECO:0000256" key="4">
    <source>
        <dbReference type="ARBA" id="ARBA00022737"/>
    </source>
</evidence>
<name>A0A8C7Q2R6_ONCMY</name>
<dbReference type="InterPro" id="IPR015943">
    <property type="entry name" value="WD40/YVTN_repeat-like_dom_sf"/>
</dbReference>
<dbReference type="PRINTS" id="PR00319">
    <property type="entry name" value="GPROTEINB"/>
</dbReference>
<feature type="repeat" description="WD" evidence="9">
    <location>
        <begin position="62"/>
        <end position="103"/>
    </location>
</feature>